<accession>A0ABX0J607</accession>
<dbReference type="Gene3D" id="3.90.1200.10">
    <property type="match status" value="1"/>
</dbReference>
<dbReference type="PANTHER" id="PTHR21310">
    <property type="entry name" value="AMINOGLYCOSIDE PHOSPHOTRANSFERASE-RELATED-RELATED"/>
    <property type="match status" value="1"/>
</dbReference>
<evidence type="ECO:0000313" key="3">
    <source>
        <dbReference type="Proteomes" id="UP001165962"/>
    </source>
</evidence>
<dbReference type="InterPro" id="IPR011009">
    <property type="entry name" value="Kinase-like_dom_sf"/>
</dbReference>
<organism evidence="2 3">
    <name type="scientific">Paenibacillus agricola</name>
    <dbReference type="NCBI Taxonomy" id="2716264"/>
    <lineage>
        <taxon>Bacteria</taxon>
        <taxon>Bacillati</taxon>
        <taxon>Bacillota</taxon>
        <taxon>Bacilli</taxon>
        <taxon>Bacillales</taxon>
        <taxon>Paenibacillaceae</taxon>
        <taxon>Paenibacillus</taxon>
    </lineage>
</organism>
<dbReference type="PANTHER" id="PTHR21310:SF15">
    <property type="entry name" value="AMINOGLYCOSIDE PHOSPHOTRANSFERASE DOMAIN-CONTAINING PROTEIN"/>
    <property type="match status" value="1"/>
</dbReference>
<dbReference type="SUPFAM" id="SSF56112">
    <property type="entry name" value="Protein kinase-like (PK-like)"/>
    <property type="match status" value="1"/>
</dbReference>
<keyword evidence="3" id="KW-1185">Reference proteome</keyword>
<protein>
    <submittedName>
        <fullName evidence="2">Phosphotransferase</fullName>
    </submittedName>
</protein>
<evidence type="ECO:0000259" key="1">
    <source>
        <dbReference type="Pfam" id="PF01636"/>
    </source>
</evidence>
<sequence>MSSNNETTDYKTTVKHILSIAHVHGFDIDTTSVKVNESGLDFLAVFASTKDGLTWVLRTPRRADVVESAAYEKKVLDLLAGHLPVSVPNWQVHTPELIAYKILEGNPAATINPEAKNYEWYLNPESLPELFEQSLAEAMVALHSMDHGAAIAAGVRVLQPNEVRQALAEKMETVQRNFGVSQALWERWQRWLADDTFWPNHSSLVHGDLHPGHIVVDPVGKVTGLLDWTEAEVADPAIDFTMYYALFGASGLSSLIERYEQAGGLVWPRMHEHIIEMMAAYPMLIAMFAQKSGLEEYRVMARAALGVNEYGEELPAE</sequence>
<dbReference type="RefSeq" id="WP_166149096.1">
    <property type="nucleotide sequence ID" value="NZ_JAAOIW010000003.1"/>
</dbReference>
<dbReference type="InterPro" id="IPR051678">
    <property type="entry name" value="AGP_Transferase"/>
</dbReference>
<reference evidence="2" key="1">
    <citation type="submission" date="2020-03" db="EMBL/GenBank/DDBJ databases">
        <title>Draft sequencing of Paenibacilllus sp. S3N08.</title>
        <authorList>
            <person name="Kim D.-U."/>
        </authorList>
    </citation>
    <scope>NUCLEOTIDE SEQUENCE</scope>
    <source>
        <strain evidence="2">S3N08</strain>
    </source>
</reference>
<dbReference type="Proteomes" id="UP001165962">
    <property type="component" value="Unassembled WGS sequence"/>
</dbReference>
<feature type="domain" description="Aminoglycoside phosphotransferase" evidence="1">
    <location>
        <begin position="33"/>
        <end position="272"/>
    </location>
</feature>
<dbReference type="InterPro" id="IPR002575">
    <property type="entry name" value="Aminoglycoside_PTrfase"/>
</dbReference>
<evidence type="ECO:0000313" key="2">
    <source>
        <dbReference type="EMBL" id="NHN30267.1"/>
    </source>
</evidence>
<comment type="caution">
    <text evidence="2">The sequence shown here is derived from an EMBL/GenBank/DDBJ whole genome shotgun (WGS) entry which is preliminary data.</text>
</comment>
<dbReference type="EMBL" id="JAAOIW010000003">
    <property type="protein sequence ID" value="NHN30267.1"/>
    <property type="molecule type" value="Genomic_DNA"/>
</dbReference>
<name>A0ABX0J607_9BACL</name>
<gene>
    <name evidence="2" type="ORF">G9U52_10520</name>
</gene>
<dbReference type="Pfam" id="PF01636">
    <property type="entry name" value="APH"/>
    <property type="match status" value="1"/>
</dbReference>
<proteinExistence type="predicted"/>
<dbReference type="CDD" id="cd05152">
    <property type="entry name" value="MPH2"/>
    <property type="match status" value="1"/>
</dbReference>
<dbReference type="Gene3D" id="3.30.200.20">
    <property type="entry name" value="Phosphorylase Kinase, domain 1"/>
    <property type="match status" value="1"/>
</dbReference>